<evidence type="ECO:0000313" key="2">
    <source>
        <dbReference type="EMBL" id="KAB3522980.1"/>
    </source>
</evidence>
<dbReference type="PANTHER" id="PTHR47505:SF1">
    <property type="entry name" value="DNA UTILIZATION PROTEIN YHGH"/>
    <property type="match status" value="1"/>
</dbReference>
<evidence type="ECO:0000313" key="3">
    <source>
        <dbReference type="Proteomes" id="UP000436181"/>
    </source>
</evidence>
<dbReference type="EMBL" id="WBZJ01000001">
    <property type="protein sequence ID" value="KAB3522980.1"/>
    <property type="molecule type" value="Genomic_DNA"/>
</dbReference>
<sequence>MWGDIADLVLRADCVCCGRLVGSGHPACPECLADLSAPWQRWDPPVAVAPVYAAGAYGGPRRSLVIAAKDRLRAAAIDLMGRMYYTGLQGIASRGVVPDPRLGPVALLPAPTRRSAEKNRGGDVVTRAALITRALHSARHPQASANIGVFQLAHVNERARDSVGLGRQQRRSNIAASIDMHPERVSSAREYLSRGARVVIVDDVLTTGATSAHFALSLASVGIVVDAILVLAAV</sequence>
<dbReference type="InterPro" id="IPR029057">
    <property type="entry name" value="PRTase-like"/>
</dbReference>
<dbReference type="RefSeq" id="WP_151843809.1">
    <property type="nucleotide sequence ID" value="NZ_WBZJ01000001.1"/>
</dbReference>
<proteinExistence type="inferred from homology"/>
<dbReference type="InterPro" id="IPR000836">
    <property type="entry name" value="PRTase_dom"/>
</dbReference>
<keyword evidence="3" id="KW-1185">Reference proteome</keyword>
<dbReference type="CDD" id="cd06223">
    <property type="entry name" value="PRTases_typeI"/>
    <property type="match status" value="1"/>
</dbReference>
<organism evidence="2 3">
    <name type="scientific">Corynebacterium zhongnanshanii</name>
    <dbReference type="NCBI Taxonomy" id="2768834"/>
    <lineage>
        <taxon>Bacteria</taxon>
        <taxon>Bacillati</taxon>
        <taxon>Actinomycetota</taxon>
        <taxon>Actinomycetes</taxon>
        <taxon>Mycobacteriales</taxon>
        <taxon>Corynebacteriaceae</taxon>
        <taxon>Corynebacterium</taxon>
    </lineage>
</organism>
<name>A0ABQ6VFB1_9CORY</name>
<dbReference type="InterPro" id="IPR051910">
    <property type="entry name" value="ComF/GntX_DNA_util-trans"/>
</dbReference>
<dbReference type="PANTHER" id="PTHR47505">
    <property type="entry name" value="DNA UTILIZATION PROTEIN YHGH"/>
    <property type="match status" value="1"/>
</dbReference>
<gene>
    <name evidence="2" type="ORF">F8377_02105</name>
</gene>
<comment type="similarity">
    <text evidence="1">Belongs to the ComF/GntX family.</text>
</comment>
<dbReference type="Gene3D" id="3.40.50.2020">
    <property type="match status" value="1"/>
</dbReference>
<reference evidence="2 3" key="1">
    <citation type="submission" date="2019-10" db="EMBL/GenBank/DDBJ databases">
        <title>Corynebacterium sp novel species isolated from the respiratory tract of Marmot.</title>
        <authorList>
            <person name="Zhang G."/>
        </authorList>
    </citation>
    <scope>NUCLEOTIDE SEQUENCE [LARGE SCALE GENOMIC DNA]</scope>
    <source>
        <strain evidence="2 3">336</strain>
    </source>
</reference>
<accession>A0ABQ6VFB1</accession>
<protein>
    <submittedName>
        <fullName evidence="2">ComF family protein</fullName>
    </submittedName>
</protein>
<evidence type="ECO:0000256" key="1">
    <source>
        <dbReference type="ARBA" id="ARBA00008007"/>
    </source>
</evidence>
<dbReference type="Proteomes" id="UP000436181">
    <property type="component" value="Unassembled WGS sequence"/>
</dbReference>
<comment type="caution">
    <text evidence="2">The sequence shown here is derived from an EMBL/GenBank/DDBJ whole genome shotgun (WGS) entry which is preliminary data.</text>
</comment>
<dbReference type="SUPFAM" id="SSF53271">
    <property type="entry name" value="PRTase-like"/>
    <property type="match status" value="1"/>
</dbReference>